<keyword evidence="1" id="KW-0812">Transmembrane</keyword>
<evidence type="ECO:0000256" key="1">
    <source>
        <dbReference type="SAM" id="Phobius"/>
    </source>
</evidence>
<dbReference type="PATRIC" id="fig|935700.4.peg.367"/>
<dbReference type="RefSeq" id="WP_043917212.1">
    <property type="nucleotide sequence ID" value="NZ_FZPF01000006.1"/>
</dbReference>
<feature type="transmembrane region" description="Helical" evidence="1">
    <location>
        <begin position="143"/>
        <end position="163"/>
    </location>
</feature>
<accession>A0A0D1EJZ7</accession>
<feature type="transmembrane region" description="Helical" evidence="1">
    <location>
        <begin position="32"/>
        <end position="53"/>
    </location>
</feature>
<reference evidence="2 3" key="1">
    <citation type="submission" date="2015-02" db="EMBL/GenBank/DDBJ databases">
        <title>Genome Sequence of Jannaschia aquimarina DSM28248, a member of the Roseobacter clade.</title>
        <authorList>
            <person name="Voget S."/>
            <person name="Daniel R."/>
        </authorList>
    </citation>
    <scope>NUCLEOTIDE SEQUENCE [LARGE SCALE GENOMIC DNA]</scope>
    <source>
        <strain evidence="2 3">GSW-M26</strain>
    </source>
</reference>
<dbReference type="Proteomes" id="UP000032232">
    <property type="component" value="Unassembled WGS sequence"/>
</dbReference>
<feature type="transmembrane region" description="Helical" evidence="1">
    <location>
        <begin position="175"/>
        <end position="199"/>
    </location>
</feature>
<proteinExistence type="predicted"/>
<keyword evidence="1" id="KW-0472">Membrane</keyword>
<evidence type="ECO:0000313" key="2">
    <source>
        <dbReference type="EMBL" id="KIT17889.1"/>
    </source>
</evidence>
<name>A0A0D1EJZ7_9RHOB</name>
<dbReference type="AlphaFoldDB" id="A0A0D1EJZ7"/>
<comment type="caution">
    <text evidence="2">The sequence shown here is derived from an EMBL/GenBank/DDBJ whole genome shotgun (WGS) entry which is preliminary data.</text>
</comment>
<organism evidence="2 3">
    <name type="scientific">Jannaschia aquimarina</name>
    <dbReference type="NCBI Taxonomy" id="935700"/>
    <lineage>
        <taxon>Bacteria</taxon>
        <taxon>Pseudomonadati</taxon>
        <taxon>Pseudomonadota</taxon>
        <taxon>Alphaproteobacteria</taxon>
        <taxon>Rhodobacterales</taxon>
        <taxon>Roseobacteraceae</taxon>
        <taxon>Jannaschia</taxon>
    </lineage>
</organism>
<dbReference type="STRING" id="935700.jaqu_03430"/>
<feature type="transmembrane region" description="Helical" evidence="1">
    <location>
        <begin position="73"/>
        <end position="93"/>
    </location>
</feature>
<evidence type="ECO:0000313" key="3">
    <source>
        <dbReference type="Proteomes" id="UP000032232"/>
    </source>
</evidence>
<dbReference type="EMBL" id="JYFE01000010">
    <property type="protein sequence ID" value="KIT17889.1"/>
    <property type="molecule type" value="Genomic_DNA"/>
</dbReference>
<gene>
    <name evidence="2" type="ORF">jaqu_03430</name>
</gene>
<sequence length="204" mass="21850">MRAGPRPVTALRAFFSGPLGALQAMHAETPRAVHAAMALVVAALIHVVLDYGFGPWAFPHTVEPGGKRADGPAIGAAVAVARIFSAAAILWMAGRLIYRLDISGAAAMWMTVPYGLAEIGLDLVELTVVIVYRLTSLDMYGSFFMMGYVAGILVMVVSVRVLYRFDDWLSALPVGMGAAILSYFLPPLVLPAAGVYLLWRSIAR</sequence>
<keyword evidence="3" id="KW-1185">Reference proteome</keyword>
<keyword evidence="1" id="KW-1133">Transmembrane helix</keyword>
<protein>
    <submittedName>
        <fullName evidence="2">Uncharacterized protein</fullName>
    </submittedName>
</protein>